<evidence type="ECO:0000256" key="2">
    <source>
        <dbReference type="ARBA" id="ARBA00022801"/>
    </source>
</evidence>
<evidence type="ECO:0000256" key="4">
    <source>
        <dbReference type="SAM" id="MobiDB-lite"/>
    </source>
</evidence>
<dbReference type="CDD" id="cd18793">
    <property type="entry name" value="SF2_C_SNF"/>
    <property type="match status" value="1"/>
</dbReference>
<keyword evidence="2" id="KW-0378">Hydrolase</keyword>
<dbReference type="InParanoid" id="A0A1Y1YBN5"/>
<sequence>MSEDDFLPEIDEDLEVVAVEVEEQLQEINSKDVDSSSNVPSTSAPTAIRTKDTPTIAQRGLALEDSNRVFIQDFLTGVTNNTVNKHSGKTRKIMEILLEIQENKEHARVVIFSGFNLMLDIVAYHLREQSIEHLKITGSTPVWIQKSSIDTFALPVPEGEICVLLINIKCGAFGLNLQMASAVIIANNW</sequence>
<name>A0A1Y1YBN5_9FUNG</name>
<gene>
    <name evidence="6" type="ORF">K493DRAFT_301514</name>
</gene>
<dbReference type="AlphaFoldDB" id="A0A1Y1YBN5"/>
<dbReference type="STRING" id="1314790.A0A1Y1YBN5"/>
<evidence type="ECO:0000313" key="6">
    <source>
        <dbReference type="EMBL" id="ORX95397.1"/>
    </source>
</evidence>
<dbReference type="InterPro" id="IPR050628">
    <property type="entry name" value="SNF2_RAD54_helicase_TF"/>
</dbReference>
<dbReference type="Gene3D" id="3.40.50.300">
    <property type="entry name" value="P-loop containing nucleotide triphosphate hydrolases"/>
    <property type="match status" value="1"/>
</dbReference>
<dbReference type="Pfam" id="PF00271">
    <property type="entry name" value="Helicase_C"/>
    <property type="match status" value="1"/>
</dbReference>
<dbReference type="EMBL" id="MCFE01000177">
    <property type="protein sequence ID" value="ORX95397.1"/>
    <property type="molecule type" value="Genomic_DNA"/>
</dbReference>
<dbReference type="GO" id="GO:0006281">
    <property type="term" value="P:DNA repair"/>
    <property type="evidence" value="ECO:0007669"/>
    <property type="project" value="TreeGrafter"/>
</dbReference>
<keyword evidence="7" id="KW-1185">Reference proteome</keyword>
<protein>
    <recommendedName>
        <fullName evidence="5">Helicase C-terminal domain-containing protein</fullName>
    </recommendedName>
</protein>
<dbReference type="SUPFAM" id="SSF52540">
    <property type="entry name" value="P-loop containing nucleoside triphosphate hydrolases"/>
    <property type="match status" value="1"/>
</dbReference>
<feature type="compositionally biased region" description="Polar residues" evidence="4">
    <location>
        <begin position="35"/>
        <end position="45"/>
    </location>
</feature>
<dbReference type="GO" id="GO:0016787">
    <property type="term" value="F:hydrolase activity"/>
    <property type="evidence" value="ECO:0007669"/>
    <property type="project" value="UniProtKB-KW"/>
</dbReference>
<dbReference type="GO" id="GO:0008094">
    <property type="term" value="F:ATP-dependent activity, acting on DNA"/>
    <property type="evidence" value="ECO:0007669"/>
    <property type="project" value="TreeGrafter"/>
</dbReference>
<dbReference type="OrthoDB" id="448448at2759"/>
<feature type="region of interest" description="Disordered" evidence="4">
    <location>
        <begin position="27"/>
        <end position="47"/>
    </location>
</feature>
<evidence type="ECO:0000256" key="1">
    <source>
        <dbReference type="ARBA" id="ARBA00022741"/>
    </source>
</evidence>
<evidence type="ECO:0000256" key="3">
    <source>
        <dbReference type="ARBA" id="ARBA00022840"/>
    </source>
</evidence>
<keyword evidence="3" id="KW-0067">ATP-binding</keyword>
<organism evidence="6 7">
    <name type="scientific">Basidiobolus meristosporus CBS 931.73</name>
    <dbReference type="NCBI Taxonomy" id="1314790"/>
    <lineage>
        <taxon>Eukaryota</taxon>
        <taxon>Fungi</taxon>
        <taxon>Fungi incertae sedis</taxon>
        <taxon>Zoopagomycota</taxon>
        <taxon>Entomophthoromycotina</taxon>
        <taxon>Basidiobolomycetes</taxon>
        <taxon>Basidiobolales</taxon>
        <taxon>Basidiobolaceae</taxon>
        <taxon>Basidiobolus</taxon>
    </lineage>
</organism>
<accession>A0A1Y1YBN5</accession>
<dbReference type="InterPro" id="IPR027417">
    <property type="entry name" value="P-loop_NTPase"/>
</dbReference>
<keyword evidence="1" id="KW-0547">Nucleotide-binding</keyword>
<dbReference type="InterPro" id="IPR001650">
    <property type="entry name" value="Helicase_C-like"/>
</dbReference>
<reference evidence="6 7" key="1">
    <citation type="submission" date="2016-07" db="EMBL/GenBank/DDBJ databases">
        <title>Pervasive Adenine N6-methylation of Active Genes in Fungi.</title>
        <authorList>
            <consortium name="DOE Joint Genome Institute"/>
            <person name="Mondo S.J."/>
            <person name="Dannebaum R.O."/>
            <person name="Kuo R.C."/>
            <person name="Labutti K."/>
            <person name="Haridas S."/>
            <person name="Kuo A."/>
            <person name="Salamov A."/>
            <person name="Ahrendt S.R."/>
            <person name="Lipzen A."/>
            <person name="Sullivan W."/>
            <person name="Andreopoulos W.B."/>
            <person name="Clum A."/>
            <person name="Lindquist E."/>
            <person name="Daum C."/>
            <person name="Ramamoorthy G.K."/>
            <person name="Gryganskyi A."/>
            <person name="Culley D."/>
            <person name="Magnuson J.K."/>
            <person name="James T.Y."/>
            <person name="O'Malley M.A."/>
            <person name="Stajich J.E."/>
            <person name="Spatafora J.W."/>
            <person name="Visel A."/>
            <person name="Grigoriev I.V."/>
        </authorList>
    </citation>
    <scope>NUCLEOTIDE SEQUENCE [LARGE SCALE GENOMIC DNA]</scope>
    <source>
        <strain evidence="6 7">CBS 931.73</strain>
    </source>
</reference>
<dbReference type="Proteomes" id="UP000193498">
    <property type="component" value="Unassembled WGS sequence"/>
</dbReference>
<evidence type="ECO:0000259" key="5">
    <source>
        <dbReference type="Pfam" id="PF00271"/>
    </source>
</evidence>
<comment type="caution">
    <text evidence="6">The sequence shown here is derived from an EMBL/GenBank/DDBJ whole genome shotgun (WGS) entry which is preliminary data.</text>
</comment>
<dbReference type="GO" id="GO:0005634">
    <property type="term" value="C:nucleus"/>
    <property type="evidence" value="ECO:0007669"/>
    <property type="project" value="TreeGrafter"/>
</dbReference>
<dbReference type="InterPro" id="IPR049730">
    <property type="entry name" value="SNF2/RAD54-like_C"/>
</dbReference>
<dbReference type="GO" id="GO:0005524">
    <property type="term" value="F:ATP binding"/>
    <property type="evidence" value="ECO:0007669"/>
    <property type="project" value="UniProtKB-KW"/>
</dbReference>
<feature type="domain" description="Helicase C-terminal" evidence="5">
    <location>
        <begin position="91"/>
        <end position="187"/>
    </location>
</feature>
<evidence type="ECO:0000313" key="7">
    <source>
        <dbReference type="Proteomes" id="UP000193498"/>
    </source>
</evidence>
<dbReference type="PANTHER" id="PTHR45626">
    <property type="entry name" value="TRANSCRIPTION TERMINATION FACTOR 2-RELATED"/>
    <property type="match status" value="1"/>
</dbReference>
<proteinExistence type="predicted"/>